<dbReference type="EMBL" id="JAGSMN010002409">
    <property type="protein sequence ID" value="MBR7679214.1"/>
    <property type="molecule type" value="Genomic_DNA"/>
</dbReference>
<evidence type="ECO:0000313" key="3">
    <source>
        <dbReference type="EMBL" id="MBR7679214.1"/>
    </source>
</evidence>
<evidence type="ECO:0000256" key="1">
    <source>
        <dbReference type="SAM" id="MobiDB-lite"/>
    </source>
</evidence>
<dbReference type="Proteomes" id="UP000675554">
    <property type="component" value="Unassembled WGS sequence"/>
</dbReference>
<keyword evidence="4" id="KW-1185">Reference proteome</keyword>
<feature type="non-terminal residue" evidence="3">
    <location>
        <position position="1"/>
    </location>
</feature>
<dbReference type="PROSITE" id="PS51910">
    <property type="entry name" value="GH18_2"/>
    <property type="match status" value="1"/>
</dbReference>
<gene>
    <name evidence="3" type="ORF">KDA82_41060</name>
</gene>
<reference evidence="3" key="1">
    <citation type="submission" date="2021-04" db="EMBL/GenBank/DDBJ databases">
        <title>Sequencing of actinobacteria type strains.</title>
        <authorList>
            <person name="Nguyen G.-S."/>
            <person name="Wentzel A."/>
        </authorList>
    </citation>
    <scope>NUCLEOTIDE SEQUENCE</scope>
    <source>
        <strain evidence="3">DSM 42095</strain>
    </source>
</reference>
<protein>
    <submittedName>
        <fullName evidence="3">Chitinase</fullName>
    </submittedName>
</protein>
<organism evidence="3 4">
    <name type="scientific">Streptomyces daliensis</name>
    <dbReference type="NCBI Taxonomy" id="299421"/>
    <lineage>
        <taxon>Bacteria</taxon>
        <taxon>Bacillati</taxon>
        <taxon>Actinomycetota</taxon>
        <taxon>Actinomycetes</taxon>
        <taxon>Kitasatosporales</taxon>
        <taxon>Streptomycetaceae</taxon>
        <taxon>Streptomyces</taxon>
    </lineage>
</organism>
<dbReference type="Pfam" id="PF00704">
    <property type="entry name" value="Glyco_hydro_18"/>
    <property type="match status" value="1"/>
</dbReference>
<dbReference type="InterPro" id="IPR029070">
    <property type="entry name" value="Chitinase_insertion_sf"/>
</dbReference>
<evidence type="ECO:0000313" key="4">
    <source>
        <dbReference type="Proteomes" id="UP000675554"/>
    </source>
</evidence>
<dbReference type="InterPro" id="IPR001223">
    <property type="entry name" value="Glyco_hydro18_cat"/>
</dbReference>
<proteinExistence type="predicted"/>
<feature type="region of interest" description="Disordered" evidence="1">
    <location>
        <begin position="1"/>
        <end position="24"/>
    </location>
</feature>
<dbReference type="SUPFAM" id="SSF51445">
    <property type="entry name" value="(Trans)glycosidases"/>
    <property type="match status" value="1"/>
</dbReference>
<name>A0A8T4JCF7_9ACTN</name>
<sequence length="77" mass="7817">TYDFSGAWDAADPTAPHSPLTTYDGIPKADRHTAATIAKLKGLGIPASKLLLGIGFHGRGWTGVTQSEPGGTATGPA</sequence>
<evidence type="ECO:0000259" key="2">
    <source>
        <dbReference type="PROSITE" id="PS51910"/>
    </source>
</evidence>
<dbReference type="GO" id="GO:0005975">
    <property type="term" value="P:carbohydrate metabolic process"/>
    <property type="evidence" value="ECO:0007669"/>
    <property type="project" value="InterPro"/>
</dbReference>
<feature type="non-terminal residue" evidence="3">
    <location>
        <position position="77"/>
    </location>
</feature>
<dbReference type="AlphaFoldDB" id="A0A8T4JCF7"/>
<dbReference type="InterPro" id="IPR017853">
    <property type="entry name" value="GH"/>
</dbReference>
<accession>A0A8T4JCF7</accession>
<feature type="domain" description="GH18" evidence="2">
    <location>
        <begin position="1"/>
        <end position="77"/>
    </location>
</feature>
<comment type="caution">
    <text evidence="3">The sequence shown here is derived from an EMBL/GenBank/DDBJ whole genome shotgun (WGS) entry which is preliminary data.</text>
</comment>
<dbReference type="Gene3D" id="3.20.20.80">
    <property type="entry name" value="Glycosidases"/>
    <property type="match status" value="1"/>
</dbReference>
<dbReference type="Gene3D" id="3.10.50.10">
    <property type="match status" value="1"/>
</dbReference>